<organism evidence="2 3">
    <name type="scientific">Clostridium chromiireducens</name>
    <dbReference type="NCBI Taxonomy" id="225345"/>
    <lineage>
        <taxon>Bacteria</taxon>
        <taxon>Bacillati</taxon>
        <taxon>Bacillota</taxon>
        <taxon>Clostridia</taxon>
        <taxon>Eubacteriales</taxon>
        <taxon>Clostridiaceae</taxon>
        <taxon>Clostridium</taxon>
    </lineage>
</organism>
<dbReference type="OrthoDB" id="1957425at2"/>
<evidence type="ECO:0000313" key="3">
    <source>
        <dbReference type="Proteomes" id="UP000191056"/>
    </source>
</evidence>
<dbReference type="Proteomes" id="UP000191056">
    <property type="component" value="Unassembled WGS sequence"/>
</dbReference>
<dbReference type="RefSeq" id="WP_079439034.1">
    <property type="nucleotide sequence ID" value="NZ_MZGT01000016.1"/>
</dbReference>
<evidence type="ECO:0000313" key="2">
    <source>
        <dbReference type="EMBL" id="OPJ63647.1"/>
    </source>
</evidence>
<reference evidence="2 3" key="1">
    <citation type="submission" date="2017-03" db="EMBL/GenBank/DDBJ databases">
        <title>Genome sequence of Clostridium chromiireducens DSM 23318.</title>
        <authorList>
            <person name="Poehlein A."/>
            <person name="Daniel R."/>
        </authorList>
    </citation>
    <scope>NUCLEOTIDE SEQUENCE [LARGE SCALE GENOMIC DNA]</scope>
    <source>
        <strain evidence="2 3">DSM 23318</strain>
    </source>
</reference>
<keyword evidence="1" id="KW-1133">Transmembrane helix</keyword>
<keyword evidence="1" id="KW-0472">Membrane</keyword>
<proteinExistence type="predicted"/>
<protein>
    <submittedName>
        <fullName evidence="2">Uncharacterized protein</fullName>
    </submittedName>
</protein>
<name>A0A1V4IW55_9CLOT</name>
<sequence length="129" mass="14617">MSKKNNIIIIVLVVFLIVVISVFKFSFNSGYTISIDNNTNKTIDNLELKYYVGNTIKTIPQIEPKKSWKYNIDTNNIQGENAIILTYKDNKGNSFEESVVGYLEKGYSGKSNVIINKIDDTGKLEIEVK</sequence>
<keyword evidence="1" id="KW-0812">Transmembrane</keyword>
<gene>
    <name evidence="2" type="ORF">CLCHR_14620</name>
</gene>
<accession>A0A1V4IW55</accession>
<dbReference type="EMBL" id="MZGT01000016">
    <property type="protein sequence ID" value="OPJ63647.1"/>
    <property type="molecule type" value="Genomic_DNA"/>
</dbReference>
<dbReference type="AlphaFoldDB" id="A0A1V4IW55"/>
<comment type="caution">
    <text evidence="2">The sequence shown here is derived from an EMBL/GenBank/DDBJ whole genome shotgun (WGS) entry which is preliminary data.</text>
</comment>
<evidence type="ECO:0000256" key="1">
    <source>
        <dbReference type="SAM" id="Phobius"/>
    </source>
</evidence>
<feature type="transmembrane region" description="Helical" evidence="1">
    <location>
        <begin position="7"/>
        <end position="27"/>
    </location>
</feature>
<keyword evidence="3" id="KW-1185">Reference proteome</keyword>